<evidence type="ECO:0000313" key="3">
    <source>
        <dbReference type="Proteomes" id="UP000799291"/>
    </source>
</evidence>
<proteinExistence type="predicted"/>
<gene>
    <name evidence="2" type="ORF">K458DRAFT_461988</name>
</gene>
<keyword evidence="3" id="KW-1185">Reference proteome</keyword>
<dbReference type="EMBL" id="MU005572">
    <property type="protein sequence ID" value="KAF2689140.1"/>
    <property type="molecule type" value="Genomic_DNA"/>
</dbReference>
<feature type="compositionally biased region" description="Acidic residues" evidence="1">
    <location>
        <begin position="61"/>
        <end position="80"/>
    </location>
</feature>
<protein>
    <submittedName>
        <fullName evidence="2">Uncharacterized protein</fullName>
    </submittedName>
</protein>
<evidence type="ECO:0000313" key="2">
    <source>
        <dbReference type="EMBL" id="KAF2689140.1"/>
    </source>
</evidence>
<dbReference type="AlphaFoldDB" id="A0A6G1JFZ4"/>
<accession>A0A6G1JFZ4</accession>
<reference evidence="2" key="1">
    <citation type="journal article" date="2020" name="Stud. Mycol.">
        <title>101 Dothideomycetes genomes: a test case for predicting lifestyles and emergence of pathogens.</title>
        <authorList>
            <person name="Haridas S."/>
            <person name="Albert R."/>
            <person name="Binder M."/>
            <person name="Bloem J."/>
            <person name="Labutti K."/>
            <person name="Salamov A."/>
            <person name="Andreopoulos B."/>
            <person name="Baker S."/>
            <person name="Barry K."/>
            <person name="Bills G."/>
            <person name="Bluhm B."/>
            <person name="Cannon C."/>
            <person name="Castanera R."/>
            <person name="Culley D."/>
            <person name="Daum C."/>
            <person name="Ezra D."/>
            <person name="Gonzalez J."/>
            <person name="Henrissat B."/>
            <person name="Kuo A."/>
            <person name="Liang C."/>
            <person name="Lipzen A."/>
            <person name="Lutzoni F."/>
            <person name="Magnuson J."/>
            <person name="Mondo S."/>
            <person name="Nolan M."/>
            <person name="Ohm R."/>
            <person name="Pangilinan J."/>
            <person name="Park H.-J."/>
            <person name="Ramirez L."/>
            <person name="Alfaro M."/>
            <person name="Sun H."/>
            <person name="Tritt A."/>
            <person name="Yoshinaga Y."/>
            <person name="Zwiers L.-H."/>
            <person name="Turgeon B."/>
            <person name="Goodwin S."/>
            <person name="Spatafora J."/>
            <person name="Crous P."/>
            <person name="Grigoriev I."/>
        </authorList>
    </citation>
    <scope>NUCLEOTIDE SEQUENCE</scope>
    <source>
        <strain evidence="2">CBS 122367</strain>
    </source>
</reference>
<feature type="compositionally biased region" description="Basic and acidic residues" evidence="1">
    <location>
        <begin position="125"/>
        <end position="139"/>
    </location>
</feature>
<sequence length="164" mass="18415">MADITPRSNCSALRNFTIWSYSTTRSYSTVRSYSTTRSYYTTRSNSTAYYGQPAETFVIELDSDESDYENDSDSEGDDESDHSTEDTEQALTEDFPDDHSPPNQGHASDPEPPLRSPTASYSPKSELERLTDGLREQVSRRYGTSEAATAEKDIVHHLHTNPLT</sequence>
<feature type="region of interest" description="Disordered" evidence="1">
    <location>
        <begin position="59"/>
        <end position="164"/>
    </location>
</feature>
<evidence type="ECO:0000256" key="1">
    <source>
        <dbReference type="SAM" id="MobiDB-lite"/>
    </source>
</evidence>
<name>A0A6G1JFZ4_9PLEO</name>
<dbReference type="Proteomes" id="UP000799291">
    <property type="component" value="Unassembled WGS sequence"/>
</dbReference>
<organism evidence="2 3">
    <name type="scientific">Lentithecium fluviatile CBS 122367</name>
    <dbReference type="NCBI Taxonomy" id="1168545"/>
    <lineage>
        <taxon>Eukaryota</taxon>
        <taxon>Fungi</taxon>
        <taxon>Dikarya</taxon>
        <taxon>Ascomycota</taxon>
        <taxon>Pezizomycotina</taxon>
        <taxon>Dothideomycetes</taxon>
        <taxon>Pleosporomycetidae</taxon>
        <taxon>Pleosporales</taxon>
        <taxon>Massarineae</taxon>
        <taxon>Lentitheciaceae</taxon>
        <taxon>Lentithecium</taxon>
    </lineage>
</organism>